<accession>A0A1H7R2I2</accession>
<evidence type="ECO:0000259" key="2">
    <source>
        <dbReference type="PROSITE" id="PS50110"/>
    </source>
</evidence>
<dbReference type="PANTHER" id="PTHR45526:SF1">
    <property type="entry name" value="TRANSCRIPTIONAL REGULATORY PROTEIN DCUR-RELATED"/>
    <property type="match status" value="1"/>
</dbReference>
<dbReference type="SMART" id="SM00850">
    <property type="entry name" value="LytTR"/>
    <property type="match status" value="1"/>
</dbReference>
<dbReference type="AlphaFoldDB" id="A0A1H7R2I2"/>
<dbReference type="Pfam" id="PF00072">
    <property type="entry name" value="Response_reg"/>
    <property type="match status" value="1"/>
</dbReference>
<dbReference type="Proteomes" id="UP000198984">
    <property type="component" value="Unassembled WGS sequence"/>
</dbReference>
<dbReference type="PANTHER" id="PTHR45526">
    <property type="entry name" value="TRANSCRIPTIONAL REGULATORY PROTEIN DPIA"/>
    <property type="match status" value="1"/>
</dbReference>
<dbReference type="SUPFAM" id="SSF52172">
    <property type="entry name" value="CheY-like"/>
    <property type="match status" value="1"/>
</dbReference>
<evidence type="ECO:0000256" key="1">
    <source>
        <dbReference type="PROSITE-ProRule" id="PRU00169"/>
    </source>
</evidence>
<dbReference type="InterPro" id="IPR001789">
    <property type="entry name" value="Sig_transdc_resp-reg_receiver"/>
</dbReference>
<keyword evidence="1" id="KW-0597">Phosphoprotein</keyword>
<proteinExistence type="predicted"/>
<gene>
    <name evidence="3" type="ORF">SAMN04488505_102509</name>
</gene>
<keyword evidence="4" id="KW-1185">Reference proteome</keyword>
<reference evidence="3 4" key="1">
    <citation type="submission" date="2016-10" db="EMBL/GenBank/DDBJ databases">
        <authorList>
            <person name="de Groot N.N."/>
        </authorList>
    </citation>
    <scope>NUCLEOTIDE SEQUENCE [LARGE SCALE GENOMIC DNA]</scope>
    <source>
        <strain evidence="3 4">DSM 21039</strain>
    </source>
</reference>
<dbReference type="PROSITE" id="PS50110">
    <property type="entry name" value="RESPONSE_REGULATORY"/>
    <property type="match status" value="1"/>
</dbReference>
<dbReference type="InterPro" id="IPR011006">
    <property type="entry name" value="CheY-like_superfamily"/>
</dbReference>
<dbReference type="OrthoDB" id="1646880at2"/>
<dbReference type="SMART" id="SM00448">
    <property type="entry name" value="REC"/>
    <property type="match status" value="1"/>
</dbReference>
<dbReference type="RefSeq" id="WP_089909924.1">
    <property type="nucleotide sequence ID" value="NZ_FOBB01000002.1"/>
</dbReference>
<protein>
    <submittedName>
        <fullName evidence="3">Two component transcriptional regulator, LytTR family</fullName>
    </submittedName>
</protein>
<organism evidence="3 4">
    <name type="scientific">Chitinophaga rupis</name>
    <dbReference type="NCBI Taxonomy" id="573321"/>
    <lineage>
        <taxon>Bacteria</taxon>
        <taxon>Pseudomonadati</taxon>
        <taxon>Bacteroidota</taxon>
        <taxon>Chitinophagia</taxon>
        <taxon>Chitinophagales</taxon>
        <taxon>Chitinophagaceae</taxon>
        <taxon>Chitinophaga</taxon>
    </lineage>
</organism>
<dbReference type="InterPro" id="IPR007492">
    <property type="entry name" value="LytTR_DNA-bd_dom"/>
</dbReference>
<dbReference type="Gene3D" id="2.40.50.1020">
    <property type="entry name" value="LytTr DNA-binding domain"/>
    <property type="match status" value="1"/>
</dbReference>
<dbReference type="Pfam" id="PF04397">
    <property type="entry name" value="LytTR"/>
    <property type="match status" value="1"/>
</dbReference>
<dbReference type="GO" id="GO:0003677">
    <property type="term" value="F:DNA binding"/>
    <property type="evidence" value="ECO:0007669"/>
    <property type="project" value="InterPro"/>
</dbReference>
<dbReference type="EMBL" id="FOBB01000002">
    <property type="protein sequence ID" value="SEL54446.1"/>
    <property type="molecule type" value="Genomic_DNA"/>
</dbReference>
<name>A0A1H7R2I2_9BACT</name>
<evidence type="ECO:0000313" key="4">
    <source>
        <dbReference type="Proteomes" id="UP000198984"/>
    </source>
</evidence>
<dbReference type="GO" id="GO:0000156">
    <property type="term" value="F:phosphorelay response regulator activity"/>
    <property type="evidence" value="ECO:0007669"/>
    <property type="project" value="TreeGrafter"/>
</dbReference>
<dbReference type="Gene3D" id="3.40.50.2300">
    <property type="match status" value="1"/>
</dbReference>
<evidence type="ECO:0000313" key="3">
    <source>
        <dbReference type="EMBL" id="SEL54446.1"/>
    </source>
</evidence>
<dbReference type="STRING" id="573321.SAMN04488505_102509"/>
<feature type="domain" description="Response regulatory" evidence="2">
    <location>
        <begin position="4"/>
        <end position="117"/>
    </location>
</feature>
<sequence>MTIQTIVIEDEEKSMHVICDLIRQFAADLALSGTADSVEKSVQLIESQAPQLVILDIQIADGSGFDVLRKLSSRNFELICITAYDNYAVEAFRFAAIDYLLKPIGIPEFKEAVDRARKRIIEKNKQQHMDTLLYNLALQGGQDRKLCIATLNGCEFIDLKEIIWCNAEGAYTAFHLANNVKLISSRHLGFYEDLLCANNFCRIHNTSIINLRFIKSYIKGKNGYVIMANGARLEIAQRRKGDFLGRF</sequence>
<feature type="modified residue" description="4-aspartylphosphate" evidence="1">
    <location>
        <position position="56"/>
    </location>
</feature>
<dbReference type="InterPro" id="IPR051271">
    <property type="entry name" value="2C-system_Tx_regulators"/>
</dbReference>